<dbReference type="EMBL" id="VDUY01000005">
    <property type="protein sequence ID" value="TXL64842.1"/>
    <property type="molecule type" value="Genomic_DNA"/>
</dbReference>
<keyword evidence="4" id="KW-1185">Reference proteome</keyword>
<dbReference type="AlphaFoldDB" id="A0A5C8NUQ8"/>
<evidence type="ECO:0000313" key="4">
    <source>
        <dbReference type="Proteomes" id="UP000321548"/>
    </source>
</evidence>
<evidence type="ECO:0000313" key="3">
    <source>
        <dbReference type="EMBL" id="TXL64842.1"/>
    </source>
</evidence>
<dbReference type="RefSeq" id="WP_147705092.1">
    <property type="nucleotide sequence ID" value="NZ_VDUY01000005.1"/>
</dbReference>
<comment type="caution">
    <text evidence="3">The sequence shown here is derived from an EMBL/GenBank/DDBJ whole genome shotgun (WGS) entry which is preliminary data.</text>
</comment>
<feature type="compositionally biased region" description="Low complexity" evidence="1">
    <location>
        <begin position="345"/>
        <end position="365"/>
    </location>
</feature>
<protein>
    <submittedName>
        <fullName evidence="3">Polysaccharide pyruvyl transferase family protein</fullName>
    </submittedName>
</protein>
<keyword evidence="3" id="KW-0808">Transferase</keyword>
<reference evidence="3 4" key="1">
    <citation type="submission" date="2019-06" db="EMBL/GenBank/DDBJ databases">
        <title>Quisquiliibacterium sp. nov., isolated from a maize field.</title>
        <authorList>
            <person name="Lin S.-Y."/>
            <person name="Tsai C.-F."/>
            <person name="Young C.-C."/>
        </authorList>
    </citation>
    <scope>NUCLEOTIDE SEQUENCE [LARGE SCALE GENOMIC DNA]</scope>
    <source>
        <strain evidence="3 4">CC-CFT501</strain>
    </source>
</reference>
<dbReference type="OrthoDB" id="1425928at2"/>
<sequence length="429" mass="45004">MQRPPTILFGAFDRHNLGDLLFPHVAAALLPGRELLFAGLADRDLRALGGHRVRPLGTVAAELATRPDAAPATLIHVGGEILCCDAWQAAVMLLPDDEVAPIIARLDAQPAARMAWAQQRLADATGDPRARAPYVAARARFPAIARVLHAGVGGADLDRRDPALRAEVLAKLASADGVAVRDQRSLAQLEAAGLAPRLVPDPAVMVAELFGARIAERRRAGEPARVQRAFPRGYLAVQFAAEFGDDATLANSAGQLDRIAAATGLGIVLFRAGAAPWHDSLEVLQRAASRFRTAAVAIFESLDVWDLCALIAGSRGFCGSSLHGRIVAMAFGLPRVNLAIGAGGPPARAGEEGPASDEASASDPDPAAKHRAFAETWELPGLPGVVDIGQLAEGLHAALAADPEQLARLSRRLVEAYRPGFDAILAAAR</sequence>
<name>A0A5C8NUQ8_9BURK</name>
<evidence type="ECO:0000259" key="2">
    <source>
        <dbReference type="Pfam" id="PF04230"/>
    </source>
</evidence>
<dbReference type="Pfam" id="PF04230">
    <property type="entry name" value="PS_pyruv_trans"/>
    <property type="match status" value="1"/>
</dbReference>
<proteinExistence type="predicted"/>
<accession>A0A5C8NUQ8</accession>
<feature type="region of interest" description="Disordered" evidence="1">
    <location>
        <begin position="344"/>
        <end position="367"/>
    </location>
</feature>
<evidence type="ECO:0000256" key="1">
    <source>
        <dbReference type="SAM" id="MobiDB-lite"/>
    </source>
</evidence>
<dbReference type="InterPro" id="IPR007345">
    <property type="entry name" value="Polysacch_pyruvyl_Trfase"/>
</dbReference>
<dbReference type="GO" id="GO:0016740">
    <property type="term" value="F:transferase activity"/>
    <property type="evidence" value="ECO:0007669"/>
    <property type="project" value="UniProtKB-KW"/>
</dbReference>
<dbReference type="Proteomes" id="UP000321548">
    <property type="component" value="Unassembled WGS sequence"/>
</dbReference>
<gene>
    <name evidence="3" type="ORF">FHP08_14020</name>
</gene>
<feature type="domain" description="Polysaccharide pyruvyl transferase" evidence="2">
    <location>
        <begin position="161"/>
        <end position="339"/>
    </location>
</feature>
<organism evidence="3 4">
    <name type="scientific">Zeimonas arvi</name>
    <dbReference type="NCBI Taxonomy" id="2498847"/>
    <lineage>
        <taxon>Bacteria</taxon>
        <taxon>Pseudomonadati</taxon>
        <taxon>Pseudomonadota</taxon>
        <taxon>Betaproteobacteria</taxon>
        <taxon>Burkholderiales</taxon>
        <taxon>Burkholderiaceae</taxon>
        <taxon>Zeimonas</taxon>
    </lineage>
</organism>